<organism evidence="6 7">
    <name type="scientific">Gilvimarinus algae</name>
    <dbReference type="NCBI Taxonomy" id="3058037"/>
    <lineage>
        <taxon>Bacteria</taxon>
        <taxon>Pseudomonadati</taxon>
        <taxon>Pseudomonadota</taxon>
        <taxon>Gammaproteobacteria</taxon>
        <taxon>Cellvibrionales</taxon>
        <taxon>Cellvibrionaceae</taxon>
        <taxon>Gilvimarinus</taxon>
    </lineage>
</organism>
<dbReference type="NCBIfam" id="NF037982">
    <property type="entry name" value="Nramp_1"/>
    <property type="match status" value="1"/>
</dbReference>
<keyword evidence="4 5" id="KW-0472">Membrane</keyword>
<feature type="transmembrane region" description="Helical" evidence="5">
    <location>
        <begin position="69"/>
        <end position="93"/>
    </location>
</feature>
<sequence length="453" mass="48609">MLWMLSAVGTGSILFTPRVAAAYEYQLLWLLLLVVFFMWVMIREMARYSIVSGQTMLEGMYSLNGPKGWAVWFILIPQLLAACVGIAGLAGVVGSALQSFLPGSATLYSAVLIALSTMVVAGGKYSALERISRIMALVLMAMVIAAALVVSPDTEKLAEGLVPAWPDDPELYIILPWVGTILAGSMGIVWFGYWTATRGFGGGLESRDTDDECEQSVPTASDSSDTVKFQRVKDWVKVMTGAATLGVIGGLLVITAFLILGAELLGASGEIPKGTDVATDLTSLFSDVWGSWGEYLLLAAIIIALGGSVLANQDGWGRSFADMTLILTRELRDDANDNKALALQNWLHRKTRLSLFKRRSLKRLFVVAVTGIIPIGIVLLFKDPVKVMSTSGIIAALHTPFIALAALYVNRTRLPNEVRPGISATVSMGAAGLFYLGFAGLYLWDLVRGAGSS</sequence>
<evidence type="ECO:0000256" key="1">
    <source>
        <dbReference type="ARBA" id="ARBA00004141"/>
    </source>
</evidence>
<keyword evidence="3 5" id="KW-1133">Transmembrane helix</keyword>
<gene>
    <name evidence="6" type="ORF">QWI16_05400</name>
</gene>
<evidence type="ECO:0000256" key="4">
    <source>
        <dbReference type="ARBA" id="ARBA00023136"/>
    </source>
</evidence>
<feature type="transmembrane region" description="Helical" evidence="5">
    <location>
        <begin position="238"/>
        <end position="260"/>
    </location>
</feature>
<feature type="transmembrane region" description="Helical" evidence="5">
    <location>
        <begin position="292"/>
        <end position="311"/>
    </location>
</feature>
<accession>A0ABT8TBW9</accession>
<comment type="subcellular location">
    <subcellularLocation>
        <location evidence="1">Membrane</location>
        <topology evidence="1">Multi-pass membrane protein</topology>
    </subcellularLocation>
</comment>
<evidence type="ECO:0000256" key="5">
    <source>
        <dbReference type="SAM" id="Phobius"/>
    </source>
</evidence>
<feature type="transmembrane region" description="Helical" evidence="5">
    <location>
        <begin position="387"/>
        <end position="409"/>
    </location>
</feature>
<proteinExistence type="predicted"/>
<evidence type="ECO:0000256" key="2">
    <source>
        <dbReference type="ARBA" id="ARBA00022692"/>
    </source>
</evidence>
<reference evidence="6" key="1">
    <citation type="submission" date="2023-07" db="EMBL/GenBank/DDBJ databases">
        <title>Gilvimarinus algae sp. nov., isolated from the surface of Kelp.</title>
        <authorList>
            <person name="Sun Y.Y."/>
            <person name="Gong Y."/>
            <person name="Du Z.J."/>
        </authorList>
    </citation>
    <scope>NUCLEOTIDE SEQUENCE</scope>
    <source>
        <strain evidence="6">SDUM040014</strain>
    </source>
</reference>
<dbReference type="Pfam" id="PF01566">
    <property type="entry name" value="Nramp"/>
    <property type="match status" value="1"/>
</dbReference>
<dbReference type="RefSeq" id="WP_302711731.1">
    <property type="nucleotide sequence ID" value="NZ_JAULRT010000035.1"/>
</dbReference>
<protein>
    <submittedName>
        <fullName evidence="6">Nramp family divalent metal transporter</fullName>
    </submittedName>
</protein>
<dbReference type="Proteomes" id="UP001168380">
    <property type="component" value="Unassembled WGS sequence"/>
</dbReference>
<feature type="transmembrane region" description="Helical" evidence="5">
    <location>
        <begin position="364"/>
        <end position="381"/>
    </location>
</feature>
<comment type="caution">
    <text evidence="6">The sequence shown here is derived from an EMBL/GenBank/DDBJ whole genome shotgun (WGS) entry which is preliminary data.</text>
</comment>
<keyword evidence="7" id="KW-1185">Reference proteome</keyword>
<evidence type="ECO:0000256" key="3">
    <source>
        <dbReference type="ARBA" id="ARBA00022989"/>
    </source>
</evidence>
<feature type="transmembrane region" description="Helical" evidence="5">
    <location>
        <begin position="105"/>
        <end position="122"/>
    </location>
</feature>
<dbReference type="InterPro" id="IPR001046">
    <property type="entry name" value="NRAMP_fam"/>
</dbReference>
<name>A0ABT8TBW9_9GAMM</name>
<feature type="transmembrane region" description="Helical" evidence="5">
    <location>
        <begin position="30"/>
        <end position="48"/>
    </location>
</feature>
<feature type="transmembrane region" description="Helical" evidence="5">
    <location>
        <begin position="134"/>
        <end position="151"/>
    </location>
</feature>
<feature type="transmembrane region" description="Helical" evidence="5">
    <location>
        <begin position="171"/>
        <end position="193"/>
    </location>
</feature>
<dbReference type="EMBL" id="JAULRT010000035">
    <property type="protein sequence ID" value="MDO3381601.1"/>
    <property type="molecule type" value="Genomic_DNA"/>
</dbReference>
<feature type="transmembrane region" description="Helical" evidence="5">
    <location>
        <begin position="421"/>
        <end position="444"/>
    </location>
</feature>
<evidence type="ECO:0000313" key="7">
    <source>
        <dbReference type="Proteomes" id="UP001168380"/>
    </source>
</evidence>
<evidence type="ECO:0000313" key="6">
    <source>
        <dbReference type="EMBL" id="MDO3381601.1"/>
    </source>
</evidence>
<keyword evidence="2 5" id="KW-0812">Transmembrane</keyword>